<protein>
    <recommendedName>
        <fullName evidence="6">B9 domain-containing protein 2</fullName>
    </recommendedName>
</protein>
<dbReference type="AlphaFoldDB" id="A0AAD5T4P3"/>
<dbReference type="GO" id="GO:0036038">
    <property type="term" value="C:MKS complex"/>
    <property type="evidence" value="ECO:0007669"/>
    <property type="project" value="TreeGrafter"/>
</dbReference>
<dbReference type="EMBL" id="JADGJH010000643">
    <property type="protein sequence ID" value="KAJ3124894.1"/>
    <property type="molecule type" value="Genomic_DNA"/>
</dbReference>
<feature type="region of interest" description="Disordered" evidence="7">
    <location>
        <begin position="272"/>
        <end position="293"/>
    </location>
</feature>
<comment type="caution">
    <text evidence="8">The sequence shown here is derived from an EMBL/GenBank/DDBJ whole genome shotgun (WGS) entry which is preliminary data.</text>
</comment>
<dbReference type="Proteomes" id="UP001211907">
    <property type="component" value="Unassembled WGS sequence"/>
</dbReference>
<reference evidence="8" key="1">
    <citation type="submission" date="2020-05" db="EMBL/GenBank/DDBJ databases">
        <title>Phylogenomic resolution of chytrid fungi.</title>
        <authorList>
            <person name="Stajich J.E."/>
            <person name="Amses K."/>
            <person name="Simmons R."/>
            <person name="Seto K."/>
            <person name="Myers J."/>
            <person name="Bonds A."/>
            <person name="Quandt C.A."/>
            <person name="Barry K."/>
            <person name="Liu P."/>
            <person name="Grigoriev I."/>
            <person name="Longcore J.E."/>
            <person name="James T.Y."/>
        </authorList>
    </citation>
    <scope>NUCLEOTIDE SEQUENCE</scope>
    <source>
        <strain evidence="8">JEL0513</strain>
    </source>
</reference>
<accession>A0AAD5T4P3</accession>
<dbReference type="PANTHER" id="PTHR12968:SF2">
    <property type="entry name" value="B9 DOMAIN-CONTAINING PROTEIN 2"/>
    <property type="match status" value="1"/>
</dbReference>
<evidence type="ECO:0000256" key="1">
    <source>
        <dbReference type="ARBA" id="ARBA00004120"/>
    </source>
</evidence>
<organism evidence="8 9">
    <name type="scientific">Physocladia obscura</name>
    <dbReference type="NCBI Taxonomy" id="109957"/>
    <lineage>
        <taxon>Eukaryota</taxon>
        <taxon>Fungi</taxon>
        <taxon>Fungi incertae sedis</taxon>
        <taxon>Chytridiomycota</taxon>
        <taxon>Chytridiomycota incertae sedis</taxon>
        <taxon>Chytridiomycetes</taxon>
        <taxon>Chytridiales</taxon>
        <taxon>Chytriomycetaceae</taxon>
        <taxon>Physocladia</taxon>
    </lineage>
</organism>
<dbReference type="PROSITE" id="PS51381">
    <property type="entry name" value="C2_B9"/>
    <property type="match status" value="1"/>
</dbReference>
<evidence type="ECO:0000256" key="7">
    <source>
        <dbReference type="SAM" id="MobiDB-lite"/>
    </source>
</evidence>
<keyword evidence="2" id="KW-0963">Cytoplasm</keyword>
<evidence type="ECO:0000256" key="2">
    <source>
        <dbReference type="ARBA" id="ARBA00022490"/>
    </source>
</evidence>
<feature type="region of interest" description="Disordered" evidence="7">
    <location>
        <begin position="209"/>
        <end position="229"/>
    </location>
</feature>
<evidence type="ECO:0000256" key="6">
    <source>
        <dbReference type="ARBA" id="ARBA00039272"/>
    </source>
</evidence>
<keyword evidence="9" id="KW-1185">Reference proteome</keyword>
<proteinExistence type="predicted"/>
<gene>
    <name evidence="8" type="primary">B9D2</name>
    <name evidence="8" type="ORF">HK100_011069</name>
</gene>
<evidence type="ECO:0000256" key="4">
    <source>
        <dbReference type="ARBA" id="ARBA00023212"/>
    </source>
</evidence>
<evidence type="ECO:0000313" key="8">
    <source>
        <dbReference type="EMBL" id="KAJ3124894.1"/>
    </source>
</evidence>
<keyword evidence="5" id="KW-0966">Cell projection</keyword>
<sequence length="602" mass="66235">MAEVFCIGAISGASGFPRMSLCAKYAFVAGDGWDLIEGLDQGQTHVDVGSGEDDRFYVHYTTKTLAGWPKLVFQVFYQDMFGRNELYGYGFIHIPTTPGLHTVECVTWRPAGTFMDQVWTFFLGATPQLKSLDLVHNPSDRFRLQTVAMGKIHLELSIIVRGFEKHVVAPKKKKSRSHQQQQLSPVLYHYCSSMQLRFPRLFGRRGNLQQTSQSGETNATSASGSGGAGSGRAQAVVLVGSDTVSSVCIPLDKLQNLSLNLTATSLTQDETFSSSALSETETSEENQASISATSSTATTFSALSTSPVHSTIARDGSTAKYTTASTTTTLLDLPNELLIQIALHAGFFAAATLIKTHARLARLLLDPRSWHAYTAVAASSADVIEAQVTICTKIHTFDHLVFGLWAGATRGCGEVKDAEQHGEEEEEEVYFEHFTFNEQYDFLGGVQMAVTRAGAVRSAFFEHRETLPCYRRALVAAVNAGALPATAPHGDPPSGAKIDHDCTECRAYARRKVLKSLFVFDQVPYSPKWGRDGFSWAYDYQDGRRRVKVQIKPFDGGVTGYSSLQDLPSVFVKKVNINGVELKGEHWTLFQSVVQRQRRTNY</sequence>
<keyword evidence="4" id="KW-0206">Cytoskeleton</keyword>
<evidence type="ECO:0000256" key="5">
    <source>
        <dbReference type="ARBA" id="ARBA00023273"/>
    </source>
</evidence>
<comment type="subcellular location">
    <subcellularLocation>
        <location evidence="1">Cytoplasm</location>
        <location evidence="1">Cytoskeleton</location>
        <location evidence="1">Cilium basal body</location>
    </subcellularLocation>
</comment>
<feature type="compositionally biased region" description="Low complexity" evidence="7">
    <location>
        <begin position="214"/>
        <end position="223"/>
    </location>
</feature>
<dbReference type="GO" id="GO:0060271">
    <property type="term" value="P:cilium assembly"/>
    <property type="evidence" value="ECO:0007669"/>
    <property type="project" value="TreeGrafter"/>
</dbReference>
<keyword evidence="3" id="KW-0970">Cilium biogenesis/degradation</keyword>
<dbReference type="PANTHER" id="PTHR12968">
    <property type="entry name" value="B9 DOMAIN-CONTAINING"/>
    <property type="match status" value="1"/>
</dbReference>
<name>A0AAD5T4P3_9FUNG</name>
<dbReference type="Pfam" id="PF07162">
    <property type="entry name" value="B9-C2"/>
    <property type="match status" value="1"/>
</dbReference>
<evidence type="ECO:0000313" key="9">
    <source>
        <dbReference type="Proteomes" id="UP001211907"/>
    </source>
</evidence>
<dbReference type="InterPro" id="IPR010796">
    <property type="entry name" value="C2_B9-type_dom"/>
</dbReference>
<evidence type="ECO:0000256" key="3">
    <source>
        <dbReference type="ARBA" id="ARBA00022794"/>
    </source>
</evidence>